<organism evidence="1 2">
    <name type="scientific">Prunus armeniaca</name>
    <name type="common">Apricot</name>
    <name type="synonym">Armeniaca vulgaris</name>
    <dbReference type="NCBI Taxonomy" id="36596"/>
    <lineage>
        <taxon>Eukaryota</taxon>
        <taxon>Viridiplantae</taxon>
        <taxon>Streptophyta</taxon>
        <taxon>Embryophyta</taxon>
        <taxon>Tracheophyta</taxon>
        <taxon>Spermatophyta</taxon>
        <taxon>Magnoliopsida</taxon>
        <taxon>eudicotyledons</taxon>
        <taxon>Gunneridae</taxon>
        <taxon>Pentapetalae</taxon>
        <taxon>rosids</taxon>
        <taxon>fabids</taxon>
        <taxon>Rosales</taxon>
        <taxon>Rosaceae</taxon>
        <taxon>Amygdaloideae</taxon>
        <taxon>Amygdaleae</taxon>
        <taxon>Prunus</taxon>
    </lineage>
</organism>
<dbReference type="EMBL" id="CAEKDK010000003">
    <property type="protein sequence ID" value="CAB4273085.1"/>
    <property type="molecule type" value="Genomic_DNA"/>
</dbReference>
<sequence length="65" mass="6819">MDREIFHISNDLVGGNRVEHGLQLVATAGQNKVGTTLGTMTLLSSTGRTRIKGSSARGFAMGIGM</sequence>
<protein>
    <submittedName>
        <fullName evidence="1">Uncharacterized protein</fullName>
    </submittedName>
</protein>
<reference evidence="1 2" key="1">
    <citation type="submission" date="2020-05" db="EMBL/GenBank/DDBJ databases">
        <authorList>
            <person name="Campoy J."/>
            <person name="Schneeberger K."/>
            <person name="Spophaly S."/>
        </authorList>
    </citation>
    <scope>NUCLEOTIDE SEQUENCE [LARGE SCALE GENOMIC DNA]</scope>
    <source>
        <strain evidence="1">PruArmRojPasFocal</strain>
    </source>
</reference>
<accession>A0A6J5UD61</accession>
<evidence type="ECO:0000313" key="1">
    <source>
        <dbReference type="EMBL" id="CAB4273085.1"/>
    </source>
</evidence>
<dbReference type="Proteomes" id="UP000507222">
    <property type="component" value="Unassembled WGS sequence"/>
</dbReference>
<evidence type="ECO:0000313" key="2">
    <source>
        <dbReference type="Proteomes" id="UP000507222"/>
    </source>
</evidence>
<gene>
    <name evidence="1" type="ORF">CURHAP_LOCUS20174</name>
</gene>
<dbReference type="AlphaFoldDB" id="A0A6J5UD61"/>
<name>A0A6J5UD61_PRUAR</name>
<proteinExistence type="predicted"/>